<dbReference type="RefSeq" id="WP_109685159.1">
    <property type="nucleotide sequence ID" value="NZ_QGGL01000001.1"/>
</dbReference>
<protein>
    <recommendedName>
        <fullName evidence="3">ComK protein</fullName>
    </recommendedName>
</protein>
<reference evidence="1 2" key="1">
    <citation type="submission" date="2018-05" db="EMBL/GenBank/DDBJ databases">
        <title>Genomic Encyclopedia of Type Strains, Phase IV (KMG-IV): sequencing the most valuable type-strain genomes for metagenomic binning, comparative biology and taxonomic classification.</title>
        <authorList>
            <person name="Goeker M."/>
        </authorList>
    </citation>
    <scope>NUCLEOTIDE SEQUENCE [LARGE SCALE GENOMIC DNA]</scope>
    <source>
        <strain evidence="1 2">DSM 18773</strain>
    </source>
</reference>
<dbReference type="AlphaFoldDB" id="A0A316DDD2"/>
<dbReference type="Proteomes" id="UP000245634">
    <property type="component" value="Unassembled WGS sequence"/>
</dbReference>
<organism evidence="1 2">
    <name type="scientific">Tumebacillus permanentifrigoris</name>
    <dbReference type="NCBI Taxonomy" id="378543"/>
    <lineage>
        <taxon>Bacteria</taxon>
        <taxon>Bacillati</taxon>
        <taxon>Bacillota</taxon>
        <taxon>Bacilli</taxon>
        <taxon>Bacillales</taxon>
        <taxon>Alicyclobacillaceae</taxon>
        <taxon>Tumebacillus</taxon>
    </lineage>
</organism>
<dbReference type="OrthoDB" id="2381246at2"/>
<dbReference type="EMBL" id="QGGL01000001">
    <property type="protein sequence ID" value="PWK16237.1"/>
    <property type="molecule type" value="Genomic_DNA"/>
</dbReference>
<accession>A0A316DDD2</accession>
<evidence type="ECO:0008006" key="3">
    <source>
        <dbReference type="Google" id="ProtNLM"/>
    </source>
</evidence>
<sequence length="170" mass="19003">MVATVERRDVPEVVGVEHFIRDLAVLEPVYVEGGGDMTRMMRVDGSSWIDPRPVPVVLKGIARYYGVDLTAVRERYGDILGKRLHVPLPFSTHLVLVPLKMRTPRVAKDGTTGYVAAHVITGIAEGHSPTACRLDLSEGRTLTCLQSADFAHQQLRHARIVQTFYVERMR</sequence>
<keyword evidence="2" id="KW-1185">Reference proteome</keyword>
<evidence type="ECO:0000313" key="2">
    <source>
        <dbReference type="Proteomes" id="UP000245634"/>
    </source>
</evidence>
<evidence type="ECO:0000313" key="1">
    <source>
        <dbReference type="EMBL" id="PWK16237.1"/>
    </source>
</evidence>
<name>A0A316DDD2_9BACL</name>
<comment type="caution">
    <text evidence="1">The sequence shown here is derived from an EMBL/GenBank/DDBJ whole genome shotgun (WGS) entry which is preliminary data.</text>
</comment>
<gene>
    <name evidence="1" type="ORF">C7459_101100</name>
</gene>
<proteinExistence type="predicted"/>